<dbReference type="AlphaFoldDB" id="X1C7B6"/>
<keyword evidence="1" id="KW-0812">Transmembrane</keyword>
<name>X1C7B6_9ZZZZ</name>
<dbReference type="EMBL" id="BART01013186">
    <property type="protein sequence ID" value="GAG89197.1"/>
    <property type="molecule type" value="Genomic_DNA"/>
</dbReference>
<protein>
    <submittedName>
        <fullName evidence="2">Uncharacterized protein</fullName>
    </submittedName>
</protein>
<gene>
    <name evidence="2" type="ORF">S01H4_27112</name>
</gene>
<feature type="transmembrane region" description="Helical" evidence="1">
    <location>
        <begin position="30"/>
        <end position="50"/>
    </location>
</feature>
<organism evidence="2">
    <name type="scientific">marine sediment metagenome</name>
    <dbReference type="NCBI Taxonomy" id="412755"/>
    <lineage>
        <taxon>unclassified sequences</taxon>
        <taxon>metagenomes</taxon>
        <taxon>ecological metagenomes</taxon>
    </lineage>
</organism>
<keyword evidence="1" id="KW-0472">Membrane</keyword>
<sequence length="58" mass="6439">AYAMTSILPSVSRSFAPTIDGYLVETRSTIQIFILGIVLAITNVMFIPILKRRDKKPA</sequence>
<evidence type="ECO:0000313" key="2">
    <source>
        <dbReference type="EMBL" id="GAG89197.1"/>
    </source>
</evidence>
<feature type="non-terminal residue" evidence="2">
    <location>
        <position position="1"/>
    </location>
</feature>
<accession>X1C7B6</accession>
<proteinExistence type="predicted"/>
<evidence type="ECO:0000256" key="1">
    <source>
        <dbReference type="SAM" id="Phobius"/>
    </source>
</evidence>
<keyword evidence="1" id="KW-1133">Transmembrane helix</keyword>
<reference evidence="2" key="1">
    <citation type="journal article" date="2014" name="Front. Microbiol.">
        <title>High frequency of phylogenetically diverse reductive dehalogenase-homologous genes in deep subseafloor sedimentary metagenomes.</title>
        <authorList>
            <person name="Kawai M."/>
            <person name="Futagami T."/>
            <person name="Toyoda A."/>
            <person name="Takaki Y."/>
            <person name="Nishi S."/>
            <person name="Hori S."/>
            <person name="Arai W."/>
            <person name="Tsubouchi T."/>
            <person name="Morono Y."/>
            <person name="Uchiyama I."/>
            <person name="Ito T."/>
            <person name="Fujiyama A."/>
            <person name="Inagaki F."/>
            <person name="Takami H."/>
        </authorList>
    </citation>
    <scope>NUCLEOTIDE SEQUENCE</scope>
    <source>
        <strain evidence="2">Expedition CK06-06</strain>
    </source>
</reference>
<comment type="caution">
    <text evidence="2">The sequence shown here is derived from an EMBL/GenBank/DDBJ whole genome shotgun (WGS) entry which is preliminary data.</text>
</comment>